<proteinExistence type="predicted"/>
<dbReference type="Proteomes" id="UP001499851">
    <property type="component" value="Unassembled WGS sequence"/>
</dbReference>
<protein>
    <recommendedName>
        <fullName evidence="3">Immunity protein Imm1</fullName>
    </recommendedName>
</protein>
<dbReference type="RefSeq" id="WP_344483887.1">
    <property type="nucleotide sequence ID" value="NZ_BAAAQF010000005.1"/>
</dbReference>
<name>A0ABN2GEJ8_9ACTN</name>
<dbReference type="Pfam" id="PF14430">
    <property type="entry name" value="Imm1"/>
    <property type="match status" value="1"/>
</dbReference>
<dbReference type="EMBL" id="BAAAQF010000005">
    <property type="protein sequence ID" value="GAA1669995.1"/>
    <property type="molecule type" value="Genomic_DNA"/>
</dbReference>
<comment type="caution">
    <text evidence="1">The sequence shown here is derived from an EMBL/GenBank/DDBJ whole genome shotgun (WGS) entry which is preliminary data.</text>
</comment>
<reference evidence="1 2" key="1">
    <citation type="journal article" date="2019" name="Int. J. Syst. Evol. Microbiol.">
        <title>The Global Catalogue of Microorganisms (GCM) 10K type strain sequencing project: providing services to taxonomists for standard genome sequencing and annotation.</title>
        <authorList>
            <consortium name="The Broad Institute Genomics Platform"/>
            <consortium name="The Broad Institute Genome Sequencing Center for Infectious Disease"/>
            <person name="Wu L."/>
            <person name="Ma J."/>
        </authorList>
    </citation>
    <scope>NUCLEOTIDE SEQUENCE [LARGE SCALE GENOMIC DNA]</scope>
    <source>
        <strain evidence="1 2">JCM 16001</strain>
    </source>
</reference>
<dbReference type="InterPro" id="IPR025680">
    <property type="entry name" value="DddI"/>
</dbReference>
<accession>A0ABN2GEJ8</accession>
<organism evidence="1 2">
    <name type="scientific">Glycomyces endophyticus</name>
    <dbReference type="NCBI Taxonomy" id="480996"/>
    <lineage>
        <taxon>Bacteria</taxon>
        <taxon>Bacillati</taxon>
        <taxon>Actinomycetota</taxon>
        <taxon>Actinomycetes</taxon>
        <taxon>Glycomycetales</taxon>
        <taxon>Glycomycetaceae</taxon>
        <taxon>Glycomyces</taxon>
    </lineage>
</organism>
<evidence type="ECO:0000313" key="1">
    <source>
        <dbReference type="EMBL" id="GAA1669995.1"/>
    </source>
</evidence>
<keyword evidence="2" id="KW-1185">Reference proteome</keyword>
<evidence type="ECO:0008006" key="3">
    <source>
        <dbReference type="Google" id="ProtNLM"/>
    </source>
</evidence>
<gene>
    <name evidence="1" type="ORF">GCM10009830_14820</name>
</gene>
<evidence type="ECO:0000313" key="2">
    <source>
        <dbReference type="Proteomes" id="UP001499851"/>
    </source>
</evidence>
<sequence>MPEPYPQVRIAFQTDHLRNPIRPQSAAEFAAVVDEIVAIDDFNSSYATVYFSTTRGSEIMLGVGVFGRKHLGAILYQSDEEERYTKGERASQREVFYADFGNPRYFPQDSEIDLDRVKATLAALFELDGRLPDTVEWQSWVDTEH</sequence>